<dbReference type="NCBIfam" id="NF037981">
    <property type="entry name" value="NCS2_1"/>
    <property type="match status" value="1"/>
</dbReference>
<keyword evidence="5 9" id="KW-0812">Transmembrane</keyword>
<dbReference type="GO" id="GO:0005886">
    <property type="term" value="C:plasma membrane"/>
    <property type="evidence" value="ECO:0007669"/>
    <property type="project" value="UniProtKB-SubCell"/>
</dbReference>
<keyword evidence="11" id="KW-1185">Reference proteome</keyword>
<feature type="transmembrane region" description="Helical" evidence="9">
    <location>
        <begin position="38"/>
        <end position="59"/>
    </location>
</feature>
<gene>
    <name evidence="10" type="ORF">SAMN05660657_03817</name>
</gene>
<dbReference type="STRING" id="1296565.SAMN05660657_03817"/>
<evidence type="ECO:0000256" key="9">
    <source>
        <dbReference type="SAM" id="Phobius"/>
    </source>
</evidence>
<dbReference type="Pfam" id="PF00860">
    <property type="entry name" value="Xan_ur_permease"/>
    <property type="match status" value="1"/>
</dbReference>
<evidence type="ECO:0000256" key="8">
    <source>
        <dbReference type="SAM" id="MobiDB-lite"/>
    </source>
</evidence>
<evidence type="ECO:0000256" key="6">
    <source>
        <dbReference type="ARBA" id="ARBA00022989"/>
    </source>
</evidence>
<dbReference type="NCBIfam" id="TIGR00801">
    <property type="entry name" value="ncs2"/>
    <property type="match status" value="1"/>
</dbReference>
<dbReference type="InterPro" id="IPR006043">
    <property type="entry name" value="NCS2"/>
</dbReference>
<feature type="transmembrane region" description="Helical" evidence="9">
    <location>
        <begin position="387"/>
        <end position="408"/>
    </location>
</feature>
<keyword evidence="6 9" id="KW-1133">Transmembrane helix</keyword>
<comment type="subcellular location">
    <subcellularLocation>
        <location evidence="1">Cell membrane</location>
        <topology evidence="1">Multi-pass membrane protein</topology>
    </subcellularLocation>
</comment>
<organism evidence="10 11">
    <name type="scientific">Geodermatophilus amargosae</name>
    <dbReference type="NCBI Taxonomy" id="1296565"/>
    <lineage>
        <taxon>Bacteria</taxon>
        <taxon>Bacillati</taxon>
        <taxon>Actinomycetota</taxon>
        <taxon>Actinomycetes</taxon>
        <taxon>Geodermatophilales</taxon>
        <taxon>Geodermatophilaceae</taxon>
        <taxon>Geodermatophilus</taxon>
    </lineage>
</organism>
<dbReference type="EMBL" id="FPBA01000016">
    <property type="protein sequence ID" value="SFT90759.1"/>
    <property type="molecule type" value="Genomic_DNA"/>
</dbReference>
<feature type="transmembrane region" description="Helical" evidence="9">
    <location>
        <begin position="330"/>
        <end position="351"/>
    </location>
</feature>
<dbReference type="InterPro" id="IPR006042">
    <property type="entry name" value="Xan_ur_permease"/>
</dbReference>
<feature type="transmembrane region" description="Helical" evidence="9">
    <location>
        <begin position="116"/>
        <end position="136"/>
    </location>
</feature>
<feature type="transmembrane region" description="Helical" evidence="9">
    <location>
        <begin position="65"/>
        <end position="85"/>
    </location>
</feature>
<evidence type="ECO:0000256" key="3">
    <source>
        <dbReference type="ARBA" id="ARBA00022448"/>
    </source>
</evidence>
<feature type="transmembrane region" description="Helical" evidence="9">
    <location>
        <begin position="176"/>
        <end position="195"/>
    </location>
</feature>
<keyword evidence="7 9" id="KW-0472">Membrane</keyword>
<keyword evidence="4" id="KW-1003">Cell membrane</keyword>
<dbReference type="OrthoDB" id="9805749at2"/>
<sequence>MALSTPRVRTAAPASQDPADPDARPPWRVAVPLGLQHVLAMFTSNLTPAILLAGVIGATTGEATLLVQAALLCAGLATLLQTVGIGPVGSRLPLMMGSGFAFIAVAVPLAEEHGLSAVLGGVLVTAAVQVAIALGIHRVVALFPPVVTGTIILVIGLGLLPSGLTLAAGGANSPDFGSPVNLGIAALVCLLAVALNQFCRGLLCTASVLVAVVVGYLVAIPFGLLDLSGVGDRPLVAVPLPFEFGLSFPLVAVLSMAVVGVVNTVDSVGTVHAVTEGGAGRPATTRELRGGILAEGGSAVLGGVFGALPTTMFSQNIGLVALTRQMSRHVVTLGALVLVGLALLPQVAAVLAAIPPAVLGGGVLVLFGMVCAIGVQMLAKDGLDTRSLLIVALSLALGRGIASAPAALDRVTGQWGALFDSGIVVAAVVAVVLNLVLPGRRGAGDPPSPAEGGVADAVAGQRPAAG</sequence>
<evidence type="ECO:0000256" key="4">
    <source>
        <dbReference type="ARBA" id="ARBA00022475"/>
    </source>
</evidence>
<dbReference type="PROSITE" id="PS01116">
    <property type="entry name" value="XANTH_URACIL_PERMASE"/>
    <property type="match status" value="1"/>
</dbReference>
<accession>A0A1I7BUD5</accession>
<reference evidence="11" key="1">
    <citation type="submission" date="2016-10" db="EMBL/GenBank/DDBJ databases">
        <authorList>
            <person name="Varghese N."/>
            <person name="Submissions S."/>
        </authorList>
    </citation>
    <scope>NUCLEOTIDE SEQUENCE [LARGE SCALE GENOMIC DNA]</scope>
    <source>
        <strain evidence="11">DSM 46136</strain>
    </source>
</reference>
<evidence type="ECO:0000256" key="7">
    <source>
        <dbReference type="ARBA" id="ARBA00023136"/>
    </source>
</evidence>
<comment type="similarity">
    <text evidence="2">Belongs to the nucleobase:cation symporter-2 (NCS2) (TC 2.A.40) family.</text>
</comment>
<name>A0A1I7BUD5_9ACTN</name>
<feature type="transmembrane region" description="Helical" evidence="9">
    <location>
        <begin position="143"/>
        <end position="164"/>
    </location>
</feature>
<dbReference type="Proteomes" id="UP000199546">
    <property type="component" value="Unassembled WGS sequence"/>
</dbReference>
<protein>
    <submittedName>
        <fullName evidence="10">Nucleobase:cation symporter-2, NCS2 family</fullName>
    </submittedName>
</protein>
<keyword evidence="3" id="KW-0813">Transport</keyword>
<feature type="transmembrane region" description="Helical" evidence="9">
    <location>
        <begin position="357"/>
        <end position="375"/>
    </location>
</feature>
<feature type="region of interest" description="Disordered" evidence="8">
    <location>
        <begin position="1"/>
        <end position="25"/>
    </location>
</feature>
<feature type="transmembrane region" description="Helical" evidence="9">
    <location>
        <begin position="414"/>
        <end position="437"/>
    </location>
</feature>
<dbReference type="RefSeq" id="WP_093581797.1">
    <property type="nucleotide sequence ID" value="NZ_FPBA01000016.1"/>
</dbReference>
<dbReference type="AlphaFoldDB" id="A0A1I7BUD5"/>
<proteinExistence type="inferred from homology"/>
<feature type="transmembrane region" description="Helical" evidence="9">
    <location>
        <begin position="92"/>
        <end position="110"/>
    </location>
</feature>
<evidence type="ECO:0000313" key="10">
    <source>
        <dbReference type="EMBL" id="SFT90759.1"/>
    </source>
</evidence>
<evidence type="ECO:0000313" key="11">
    <source>
        <dbReference type="Proteomes" id="UP000199546"/>
    </source>
</evidence>
<dbReference type="PANTHER" id="PTHR42810:SF4">
    <property type="entry name" value="URIC ACID TRANSPORTER UACT"/>
    <property type="match status" value="1"/>
</dbReference>
<dbReference type="GO" id="GO:0042907">
    <property type="term" value="F:xanthine transmembrane transporter activity"/>
    <property type="evidence" value="ECO:0007669"/>
    <property type="project" value="TreeGrafter"/>
</dbReference>
<evidence type="ECO:0000256" key="5">
    <source>
        <dbReference type="ARBA" id="ARBA00022692"/>
    </source>
</evidence>
<feature type="region of interest" description="Disordered" evidence="8">
    <location>
        <begin position="443"/>
        <end position="466"/>
    </location>
</feature>
<dbReference type="PANTHER" id="PTHR42810">
    <property type="entry name" value="PURINE PERMEASE C1399.01C-RELATED"/>
    <property type="match status" value="1"/>
</dbReference>
<feature type="transmembrane region" description="Helical" evidence="9">
    <location>
        <begin position="244"/>
        <end position="262"/>
    </location>
</feature>
<feature type="transmembrane region" description="Helical" evidence="9">
    <location>
        <begin position="202"/>
        <end position="224"/>
    </location>
</feature>
<evidence type="ECO:0000256" key="2">
    <source>
        <dbReference type="ARBA" id="ARBA00008821"/>
    </source>
</evidence>
<evidence type="ECO:0000256" key="1">
    <source>
        <dbReference type="ARBA" id="ARBA00004651"/>
    </source>
</evidence>